<comment type="caution">
    <text evidence="1">The sequence shown here is derived from an EMBL/GenBank/DDBJ whole genome shotgun (WGS) entry which is preliminary data.</text>
</comment>
<sequence>MFVIIGCFNWIGFHLLETLLQNGEEVIGVDQLDHPKREHLSMFVGRNANFTYYETLDQVKKNNLNNHIQAVFMCDQVQSFNRKSISSLKYIQFFPKQKGQQEVIEVKLPLLYGEWMDRDENGIYNSNEFIQYDSALFKEKAIYIKDFIGAIIQLSDASNSPSTVSYYTPEQLQEQQSSVTDLFILPSNSPTRNLEKVEAHYQRFNEMY</sequence>
<reference evidence="1" key="1">
    <citation type="journal article" date="2014" name="Int. J. Syst. Evol. Microbiol.">
        <title>Complete genome sequence of Corynebacterium casei LMG S-19264T (=DSM 44701T), isolated from a smear-ripened cheese.</title>
        <authorList>
            <consortium name="US DOE Joint Genome Institute (JGI-PGF)"/>
            <person name="Walter F."/>
            <person name="Albersmeier A."/>
            <person name="Kalinowski J."/>
            <person name="Ruckert C."/>
        </authorList>
    </citation>
    <scope>NUCLEOTIDE SEQUENCE</scope>
    <source>
        <strain evidence="1">CGMCC 1.6333</strain>
    </source>
</reference>
<protein>
    <submittedName>
        <fullName evidence="1">Uncharacterized protein</fullName>
    </submittedName>
</protein>
<dbReference type="RefSeq" id="WP_117153274.1">
    <property type="nucleotide sequence ID" value="NZ_BMLG01000002.1"/>
</dbReference>
<accession>A0A917TJJ8</accession>
<dbReference type="Gene3D" id="3.40.50.720">
    <property type="entry name" value="NAD(P)-binding Rossmann-like Domain"/>
    <property type="match status" value="1"/>
</dbReference>
<proteinExistence type="predicted"/>
<name>A0A917TJJ8_9BACI</name>
<dbReference type="AlphaFoldDB" id="A0A917TJJ8"/>
<reference evidence="1" key="2">
    <citation type="submission" date="2020-09" db="EMBL/GenBank/DDBJ databases">
        <authorList>
            <person name="Sun Q."/>
            <person name="Zhou Y."/>
        </authorList>
    </citation>
    <scope>NUCLEOTIDE SEQUENCE</scope>
    <source>
        <strain evidence="1">CGMCC 1.6333</strain>
    </source>
</reference>
<keyword evidence="2" id="KW-1185">Reference proteome</keyword>
<dbReference type="Proteomes" id="UP000618460">
    <property type="component" value="Unassembled WGS sequence"/>
</dbReference>
<evidence type="ECO:0000313" key="1">
    <source>
        <dbReference type="EMBL" id="GGM24982.1"/>
    </source>
</evidence>
<organism evidence="1 2">
    <name type="scientific">Paraliobacillus quinghaiensis</name>
    <dbReference type="NCBI Taxonomy" id="470815"/>
    <lineage>
        <taxon>Bacteria</taxon>
        <taxon>Bacillati</taxon>
        <taxon>Bacillota</taxon>
        <taxon>Bacilli</taxon>
        <taxon>Bacillales</taxon>
        <taxon>Bacillaceae</taxon>
        <taxon>Paraliobacillus</taxon>
    </lineage>
</organism>
<dbReference type="OrthoDB" id="2971044at2"/>
<dbReference type="EMBL" id="BMLG01000002">
    <property type="protein sequence ID" value="GGM24982.1"/>
    <property type="molecule type" value="Genomic_DNA"/>
</dbReference>
<gene>
    <name evidence="1" type="ORF">GCM10011351_08340</name>
</gene>
<evidence type="ECO:0000313" key="2">
    <source>
        <dbReference type="Proteomes" id="UP000618460"/>
    </source>
</evidence>